<dbReference type="InterPro" id="IPR002123">
    <property type="entry name" value="Plipid/glycerol_acylTrfase"/>
</dbReference>
<evidence type="ECO:0000256" key="6">
    <source>
        <dbReference type="ARBA" id="ARBA00023136"/>
    </source>
</evidence>
<dbReference type="AlphaFoldDB" id="A0A6S6QGP2"/>
<evidence type="ECO:0000256" key="7">
    <source>
        <dbReference type="ARBA" id="ARBA00023315"/>
    </source>
</evidence>
<keyword evidence="2 9" id="KW-0808">Transferase</keyword>
<dbReference type="Pfam" id="PF01553">
    <property type="entry name" value="Acyltransferase"/>
    <property type="match status" value="1"/>
</dbReference>
<dbReference type="GO" id="GO:0016020">
    <property type="term" value="C:membrane"/>
    <property type="evidence" value="ECO:0007669"/>
    <property type="project" value="UniProtKB-SubCell"/>
</dbReference>
<dbReference type="GO" id="GO:0016746">
    <property type="term" value="F:acyltransferase activity"/>
    <property type="evidence" value="ECO:0007669"/>
    <property type="project" value="UniProtKB-KW"/>
</dbReference>
<protein>
    <submittedName>
        <fullName evidence="9">1-acyl-sn-glycerol-3-phosphate acyltransferase</fullName>
    </submittedName>
</protein>
<keyword evidence="7 9" id="KW-0012">Acyltransferase</keyword>
<gene>
    <name evidence="9" type="ORF">IZ6_00290</name>
</gene>
<dbReference type="SMART" id="SM00563">
    <property type="entry name" value="PlsC"/>
    <property type="match status" value="1"/>
</dbReference>
<organism evidence="9 10">
    <name type="scientific">Terrihabitans soli</name>
    <dbReference type="NCBI Taxonomy" id="708113"/>
    <lineage>
        <taxon>Bacteria</taxon>
        <taxon>Pseudomonadati</taxon>
        <taxon>Pseudomonadota</taxon>
        <taxon>Alphaproteobacteria</taxon>
        <taxon>Hyphomicrobiales</taxon>
        <taxon>Terrihabitans</taxon>
    </lineage>
</organism>
<reference evidence="9 10" key="1">
    <citation type="submission" date="2020-08" db="EMBL/GenBank/DDBJ databases">
        <title>Genome sequence of Rhizobiales bacterium strain IZ6.</title>
        <authorList>
            <person name="Nakai R."/>
            <person name="Naganuma T."/>
        </authorList>
    </citation>
    <scope>NUCLEOTIDE SEQUENCE [LARGE SCALE GENOMIC DNA]</scope>
    <source>
        <strain evidence="9 10">IZ6</strain>
    </source>
</reference>
<name>A0A6S6QGP2_9HYPH</name>
<dbReference type="CDD" id="cd07989">
    <property type="entry name" value="LPLAT_AGPAT-like"/>
    <property type="match status" value="1"/>
</dbReference>
<dbReference type="RefSeq" id="WP_222877480.1">
    <property type="nucleotide sequence ID" value="NZ_AP023361.1"/>
</dbReference>
<evidence type="ECO:0000313" key="9">
    <source>
        <dbReference type="EMBL" id="BCJ89294.1"/>
    </source>
</evidence>
<evidence type="ECO:0000256" key="4">
    <source>
        <dbReference type="ARBA" id="ARBA00022989"/>
    </source>
</evidence>
<evidence type="ECO:0000256" key="1">
    <source>
        <dbReference type="ARBA" id="ARBA00004370"/>
    </source>
</evidence>
<dbReference type="EMBL" id="AP023361">
    <property type="protein sequence ID" value="BCJ89294.1"/>
    <property type="molecule type" value="Genomic_DNA"/>
</dbReference>
<dbReference type="KEGG" id="tso:IZ6_00290"/>
<comment type="subcellular location">
    <subcellularLocation>
        <location evidence="1">Membrane</location>
    </subcellularLocation>
</comment>
<evidence type="ECO:0000256" key="3">
    <source>
        <dbReference type="ARBA" id="ARBA00022692"/>
    </source>
</evidence>
<dbReference type="PANTHER" id="PTHR23063:SF52">
    <property type="entry name" value="LYSOPHOSPHATIDYLCHOLINE ACYLTRANSFERASE"/>
    <property type="match status" value="1"/>
</dbReference>
<evidence type="ECO:0000259" key="8">
    <source>
        <dbReference type="SMART" id="SM00563"/>
    </source>
</evidence>
<keyword evidence="3" id="KW-0812">Transmembrane</keyword>
<evidence type="ECO:0000256" key="5">
    <source>
        <dbReference type="ARBA" id="ARBA00023098"/>
    </source>
</evidence>
<evidence type="ECO:0000256" key="2">
    <source>
        <dbReference type="ARBA" id="ARBA00022679"/>
    </source>
</evidence>
<dbReference type="SUPFAM" id="SSF69593">
    <property type="entry name" value="Glycerol-3-phosphate (1)-acyltransferase"/>
    <property type="match status" value="1"/>
</dbReference>
<sequence length="282" mass="30369">MAPVTASAVIALTLFLLPFQYAVLKLAPHRGGAIPHFYHRAACFILGIRRVDVGALATQRPLLLLANHVSWLDIVVLSAAMPVSFVAKSEVGAWPGIGFLARLQRTIFVDRARRTATRGTARDIAARLNAGDAMVLFAEGTSSDHNRVLPFRSALIGAAREALSLEGAEGGSAEVFVQPVSIAYPRRHGLPVLRRERPDIAWYGGMTLPNHLWNIMKFGGPEAVVSFGRPMAVTAETDRKDIARRAEAEVRAMTLRALRGEAPSAPAEPSGELAILLEAQTG</sequence>
<proteinExistence type="predicted"/>
<accession>A0A6S6QGP2</accession>
<keyword evidence="5" id="KW-0443">Lipid metabolism</keyword>
<keyword evidence="6" id="KW-0472">Membrane</keyword>
<dbReference type="Proteomes" id="UP000515317">
    <property type="component" value="Chromosome"/>
</dbReference>
<keyword evidence="4" id="KW-1133">Transmembrane helix</keyword>
<dbReference type="PANTHER" id="PTHR23063">
    <property type="entry name" value="PHOSPHOLIPID ACYLTRANSFERASE"/>
    <property type="match status" value="1"/>
</dbReference>
<feature type="domain" description="Phospholipid/glycerol acyltransferase" evidence="8">
    <location>
        <begin position="62"/>
        <end position="185"/>
    </location>
</feature>
<evidence type="ECO:0000313" key="10">
    <source>
        <dbReference type="Proteomes" id="UP000515317"/>
    </source>
</evidence>
<dbReference type="GO" id="GO:0006629">
    <property type="term" value="P:lipid metabolic process"/>
    <property type="evidence" value="ECO:0007669"/>
    <property type="project" value="UniProtKB-KW"/>
</dbReference>
<keyword evidence="10" id="KW-1185">Reference proteome</keyword>